<name>A0A0N4V894_ENTVE</name>
<accession>A0A0N4V894</accession>
<evidence type="ECO:0000256" key="1">
    <source>
        <dbReference type="SAM" id="MobiDB-lite"/>
    </source>
</evidence>
<dbReference type="WBParaSite" id="EVEC_0000656101-mRNA-1">
    <property type="protein sequence ID" value="EVEC_0000656101-mRNA-1"/>
    <property type="gene ID" value="EVEC_0000656101"/>
</dbReference>
<evidence type="ECO:0000313" key="4">
    <source>
        <dbReference type="WBParaSite" id="EVEC_0000656101-mRNA-1"/>
    </source>
</evidence>
<dbReference type="AlphaFoldDB" id="A0A0N4V894"/>
<protein>
    <submittedName>
        <fullName evidence="2 4">Uncharacterized protein</fullName>
    </submittedName>
</protein>
<reference evidence="4" key="1">
    <citation type="submission" date="2017-02" db="UniProtKB">
        <authorList>
            <consortium name="WormBaseParasite"/>
        </authorList>
    </citation>
    <scope>IDENTIFICATION</scope>
</reference>
<keyword evidence="3" id="KW-1185">Reference proteome</keyword>
<proteinExistence type="predicted"/>
<evidence type="ECO:0000313" key="3">
    <source>
        <dbReference type="Proteomes" id="UP000274131"/>
    </source>
</evidence>
<gene>
    <name evidence="2" type="ORF">EVEC_LOCUS6135</name>
</gene>
<reference evidence="2 3" key="2">
    <citation type="submission" date="2018-10" db="EMBL/GenBank/DDBJ databases">
        <authorList>
            <consortium name="Pathogen Informatics"/>
        </authorList>
    </citation>
    <scope>NUCLEOTIDE SEQUENCE [LARGE SCALE GENOMIC DNA]</scope>
</reference>
<organism evidence="4">
    <name type="scientific">Enterobius vermicularis</name>
    <name type="common">Human pinworm</name>
    <dbReference type="NCBI Taxonomy" id="51028"/>
    <lineage>
        <taxon>Eukaryota</taxon>
        <taxon>Metazoa</taxon>
        <taxon>Ecdysozoa</taxon>
        <taxon>Nematoda</taxon>
        <taxon>Chromadorea</taxon>
        <taxon>Rhabditida</taxon>
        <taxon>Spirurina</taxon>
        <taxon>Oxyuridomorpha</taxon>
        <taxon>Oxyuroidea</taxon>
        <taxon>Oxyuridae</taxon>
        <taxon>Enterobius</taxon>
    </lineage>
</organism>
<dbReference type="EMBL" id="UXUI01008389">
    <property type="protein sequence ID" value="VDD91384.1"/>
    <property type="molecule type" value="Genomic_DNA"/>
</dbReference>
<feature type="region of interest" description="Disordered" evidence="1">
    <location>
        <begin position="28"/>
        <end position="56"/>
    </location>
</feature>
<sequence>MWNCGIRSDATVSLAEGDMTANNEVKTEKAKMKMKKNNGKLKKEEEKSTNNKKYQTPPKTQLVLWAETEVTLSHEYYLCCYA</sequence>
<evidence type="ECO:0000313" key="2">
    <source>
        <dbReference type="EMBL" id="VDD91384.1"/>
    </source>
</evidence>
<dbReference type="Proteomes" id="UP000274131">
    <property type="component" value="Unassembled WGS sequence"/>
</dbReference>